<dbReference type="GO" id="GO:0005524">
    <property type="term" value="F:ATP binding"/>
    <property type="evidence" value="ECO:0007669"/>
    <property type="project" value="UniProtKB-KW"/>
</dbReference>
<feature type="active site" description="For GATase activity" evidence="8">
    <location>
        <position position="11"/>
    </location>
</feature>
<dbReference type="GO" id="GO:0004066">
    <property type="term" value="F:asparagine synthase (glutamine-hydrolyzing) activity"/>
    <property type="evidence" value="ECO:0007669"/>
    <property type="project" value="UniProtKB-EC"/>
</dbReference>
<evidence type="ECO:0000313" key="13">
    <source>
        <dbReference type="Proteomes" id="UP000229056"/>
    </source>
</evidence>
<feature type="binding site" evidence="9">
    <location>
        <position position="288"/>
    </location>
    <ligand>
        <name>ATP</name>
        <dbReference type="ChEBI" id="CHEBI:30616"/>
    </ligand>
</feature>
<accession>A0A2H0W686</accession>
<dbReference type="Pfam" id="PF13537">
    <property type="entry name" value="GATase_7"/>
    <property type="match status" value="1"/>
</dbReference>
<dbReference type="AlphaFoldDB" id="A0A2H0W686"/>
<evidence type="ECO:0000256" key="10">
    <source>
        <dbReference type="PIRSR" id="PIRSR001589-3"/>
    </source>
</evidence>
<comment type="caution">
    <text evidence="12">The sequence shown here is derived from an EMBL/GenBank/DDBJ whole genome shotgun (WGS) entry which is preliminary data.</text>
</comment>
<dbReference type="CDD" id="cd00712">
    <property type="entry name" value="AsnB"/>
    <property type="match status" value="1"/>
</dbReference>
<dbReference type="InterPro" id="IPR051786">
    <property type="entry name" value="ASN_synthetase/amidase"/>
</dbReference>
<evidence type="ECO:0000256" key="4">
    <source>
        <dbReference type="ARBA" id="ARBA00022741"/>
    </source>
</evidence>
<evidence type="ECO:0000256" key="2">
    <source>
        <dbReference type="ARBA" id="ARBA00005752"/>
    </source>
</evidence>
<evidence type="ECO:0000256" key="9">
    <source>
        <dbReference type="PIRSR" id="PIRSR001589-2"/>
    </source>
</evidence>
<gene>
    <name evidence="12" type="primary">asnB</name>
    <name evidence="12" type="ORF">COT80_02395</name>
</gene>
<keyword evidence="6 8" id="KW-0315">Glutamine amidotransferase</keyword>
<dbReference type="EC" id="6.3.5.4" evidence="3"/>
<dbReference type="PROSITE" id="PS51278">
    <property type="entry name" value="GATASE_TYPE_2"/>
    <property type="match status" value="1"/>
</dbReference>
<evidence type="ECO:0000256" key="5">
    <source>
        <dbReference type="ARBA" id="ARBA00022840"/>
    </source>
</evidence>
<keyword evidence="5 9" id="KW-0067">ATP-binding</keyword>
<comment type="pathway">
    <text evidence="1">Amino-acid biosynthesis; L-asparagine biosynthesis; L-asparagine from L-aspartate (L-Gln route): step 1/1.</text>
</comment>
<proteinExistence type="inferred from homology"/>
<dbReference type="NCBIfam" id="TIGR01536">
    <property type="entry name" value="asn_synth_AEB"/>
    <property type="match status" value="1"/>
</dbReference>
<evidence type="ECO:0000256" key="8">
    <source>
        <dbReference type="PIRSR" id="PIRSR001589-1"/>
    </source>
</evidence>
<dbReference type="PANTHER" id="PTHR43284">
    <property type="entry name" value="ASPARAGINE SYNTHETASE (GLUTAMINE-HYDROLYZING)"/>
    <property type="match status" value="1"/>
</dbReference>
<feature type="domain" description="Glutamine amidotransferase type-2" evidence="11">
    <location>
        <begin position="11"/>
        <end position="214"/>
    </location>
</feature>
<evidence type="ECO:0000313" key="12">
    <source>
        <dbReference type="EMBL" id="PIS06121.1"/>
    </source>
</evidence>
<keyword evidence="8" id="KW-0061">Asparagine biosynthesis</keyword>
<dbReference type="InterPro" id="IPR017932">
    <property type="entry name" value="GATase_2_dom"/>
</dbReference>
<dbReference type="Gene3D" id="3.60.20.10">
    <property type="entry name" value="Glutamine Phosphoribosylpyrophosphate, subunit 1, domain 1"/>
    <property type="match status" value="1"/>
</dbReference>
<feature type="site" description="Important for beta-aspartyl-AMP intermediate formation" evidence="10">
    <location>
        <position position="368"/>
    </location>
</feature>
<dbReference type="Gene3D" id="3.40.50.620">
    <property type="entry name" value="HUPs"/>
    <property type="match status" value="1"/>
</dbReference>
<evidence type="ECO:0000259" key="11">
    <source>
        <dbReference type="PROSITE" id="PS51278"/>
    </source>
</evidence>
<organism evidence="12 13">
    <name type="scientific">Candidatus Buchananbacteria bacterium CG10_big_fil_rev_8_21_14_0_10_33_19</name>
    <dbReference type="NCBI Taxonomy" id="1974525"/>
    <lineage>
        <taxon>Bacteria</taxon>
        <taxon>Candidatus Buchananiibacteriota</taxon>
    </lineage>
</organism>
<dbReference type="InterPro" id="IPR006426">
    <property type="entry name" value="Asn_synth_AEB"/>
</dbReference>
<sequence>MIGKFKIGFMCGINGFLFKDEALLDKMLQKTAHRGPDDQGTFFDDKISIGHNRLSIIDPSSAGHQPMESSDENLVITYNGELYNFKELKRELSDYNFKTKTDTEVILASYQKWGKECLKKFNGIFAFAIWDKKKEELFLARDQFGVKPLYYYFDGEKFIFSSEIKGILCHSITRELDKDAINIFFRFLYIPEPKTPWKNIFKLPSSHCVIVKDSNLSIWRYWQIEEFDTLFDKEEIKERVKGAFKKSVERQLISDKPLGLYLSGGIDSTALLGVMSELREKPVQTFSVGFDVDIQKEKYNADFDIAKNTAKHFSSEHHEVLVSATDVQNNFESVVLHADDLVCNHTQPTMHALAKFAKQKVDVVLTGDGGDEIFAGYDRYYLNAMLDKMQMIPRFARKNIITKSLLSVINKKDIYHKLNIERPVDRFEEFMLQKEDMISRFLNPEFNQNSVTHDFLDKKFSNPSNFVLPKDSTKFLMYSDLCGWLLDDALNRGDRMSMA</sequence>
<dbReference type="InterPro" id="IPR033738">
    <property type="entry name" value="AsnB_N"/>
</dbReference>
<dbReference type="Proteomes" id="UP000229056">
    <property type="component" value="Unassembled WGS sequence"/>
</dbReference>
<evidence type="ECO:0000256" key="3">
    <source>
        <dbReference type="ARBA" id="ARBA00012737"/>
    </source>
</evidence>
<protein>
    <recommendedName>
        <fullName evidence="3">asparagine synthase (glutamine-hydrolyzing)</fullName>
        <ecNumber evidence="3">6.3.5.4</ecNumber>
    </recommendedName>
</protein>
<dbReference type="CDD" id="cd01991">
    <property type="entry name" value="Asn_synthase_B_C"/>
    <property type="match status" value="1"/>
</dbReference>
<evidence type="ECO:0000256" key="7">
    <source>
        <dbReference type="ARBA" id="ARBA00048741"/>
    </source>
</evidence>
<feature type="binding site" evidence="9">
    <location>
        <position position="102"/>
    </location>
    <ligand>
        <name>L-glutamine</name>
        <dbReference type="ChEBI" id="CHEBI:58359"/>
    </ligand>
</feature>
<comment type="similarity">
    <text evidence="2">Belongs to the asparagine synthetase family.</text>
</comment>
<keyword evidence="4 9" id="KW-0547">Nucleotide-binding</keyword>
<evidence type="ECO:0000256" key="1">
    <source>
        <dbReference type="ARBA" id="ARBA00005187"/>
    </source>
</evidence>
<reference evidence="13" key="1">
    <citation type="submission" date="2017-09" db="EMBL/GenBank/DDBJ databases">
        <title>Depth-based differentiation of microbial function through sediment-hosted aquifers and enrichment of novel symbionts in the deep terrestrial subsurface.</title>
        <authorList>
            <person name="Probst A.J."/>
            <person name="Ladd B."/>
            <person name="Jarett J.K."/>
            <person name="Geller-Mcgrath D.E."/>
            <person name="Sieber C.M.K."/>
            <person name="Emerson J.B."/>
            <person name="Anantharaman K."/>
            <person name="Thomas B.C."/>
            <person name="Malmstrom R."/>
            <person name="Stieglmeier M."/>
            <person name="Klingl A."/>
            <person name="Woyke T."/>
            <person name="Ryan C.M."/>
            <person name="Banfield J.F."/>
        </authorList>
    </citation>
    <scope>NUCLEOTIDE SEQUENCE [LARGE SCALE GENOMIC DNA]</scope>
</reference>
<name>A0A2H0W686_9BACT</name>
<dbReference type="InterPro" id="IPR029055">
    <property type="entry name" value="Ntn_hydrolases_N"/>
</dbReference>
<dbReference type="InterPro" id="IPR014729">
    <property type="entry name" value="Rossmann-like_a/b/a_fold"/>
</dbReference>
<dbReference type="InterPro" id="IPR001962">
    <property type="entry name" value="Asn_synthase"/>
</dbReference>
<dbReference type="SUPFAM" id="SSF56235">
    <property type="entry name" value="N-terminal nucleophile aminohydrolases (Ntn hydrolases)"/>
    <property type="match status" value="1"/>
</dbReference>
<dbReference type="Pfam" id="PF00733">
    <property type="entry name" value="Asn_synthase"/>
    <property type="match status" value="1"/>
</dbReference>
<feature type="non-terminal residue" evidence="12">
    <location>
        <position position="499"/>
    </location>
</feature>
<evidence type="ECO:0000256" key="6">
    <source>
        <dbReference type="ARBA" id="ARBA00022962"/>
    </source>
</evidence>
<dbReference type="SUPFAM" id="SSF52402">
    <property type="entry name" value="Adenine nucleotide alpha hydrolases-like"/>
    <property type="match status" value="1"/>
</dbReference>
<dbReference type="PANTHER" id="PTHR43284:SF1">
    <property type="entry name" value="ASPARAGINE SYNTHETASE"/>
    <property type="match status" value="1"/>
</dbReference>
<dbReference type="EMBL" id="PEZY01000007">
    <property type="protein sequence ID" value="PIS06121.1"/>
    <property type="molecule type" value="Genomic_DNA"/>
</dbReference>
<comment type="catalytic activity">
    <reaction evidence="7">
        <text>L-aspartate + L-glutamine + ATP + H2O = L-asparagine + L-glutamate + AMP + diphosphate + H(+)</text>
        <dbReference type="Rhea" id="RHEA:12228"/>
        <dbReference type="ChEBI" id="CHEBI:15377"/>
        <dbReference type="ChEBI" id="CHEBI:15378"/>
        <dbReference type="ChEBI" id="CHEBI:29985"/>
        <dbReference type="ChEBI" id="CHEBI:29991"/>
        <dbReference type="ChEBI" id="CHEBI:30616"/>
        <dbReference type="ChEBI" id="CHEBI:33019"/>
        <dbReference type="ChEBI" id="CHEBI:58048"/>
        <dbReference type="ChEBI" id="CHEBI:58359"/>
        <dbReference type="ChEBI" id="CHEBI:456215"/>
        <dbReference type="EC" id="6.3.5.4"/>
    </reaction>
</comment>
<keyword evidence="8" id="KW-0028">Amino-acid biosynthesis</keyword>
<dbReference type="PIRSF" id="PIRSF001589">
    <property type="entry name" value="Asn_synthetase_glu-h"/>
    <property type="match status" value="1"/>
</dbReference>
<dbReference type="GO" id="GO:0005829">
    <property type="term" value="C:cytosol"/>
    <property type="evidence" value="ECO:0007669"/>
    <property type="project" value="TreeGrafter"/>
</dbReference>
<dbReference type="GO" id="GO:0006529">
    <property type="term" value="P:asparagine biosynthetic process"/>
    <property type="evidence" value="ECO:0007669"/>
    <property type="project" value="UniProtKB-KW"/>
</dbReference>